<organism evidence="3 4">
    <name type="scientific">Polarella glacialis</name>
    <name type="common">Dinoflagellate</name>
    <dbReference type="NCBI Taxonomy" id="89957"/>
    <lineage>
        <taxon>Eukaryota</taxon>
        <taxon>Sar</taxon>
        <taxon>Alveolata</taxon>
        <taxon>Dinophyceae</taxon>
        <taxon>Suessiales</taxon>
        <taxon>Suessiaceae</taxon>
        <taxon>Polarella</taxon>
    </lineage>
</organism>
<evidence type="ECO:0000313" key="2">
    <source>
        <dbReference type="EMBL" id="CAE8582066.1"/>
    </source>
</evidence>
<evidence type="ECO:0000313" key="5">
    <source>
        <dbReference type="Proteomes" id="UP000654075"/>
    </source>
</evidence>
<dbReference type="EMBL" id="CAJNNW010000547">
    <property type="protein sequence ID" value="CAE8628949.1"/>
    <property type="molecule type" value="Genomic_DNA"/>
</dbReference>
<dbReference type="Proteomes" id="UP000626109">
    <property type="component" value="Unassembled WGS sequence"/>
</dbReference>
<keyword evidence="5" id="KW-1185">Reference proteome</keyword>
<feature type="non-terminal residue" evidence="3">
    <location>
        <position position="1"/>
    </location>
</feature>
<evidence type="ECO:0000256" key="1">
    <source>
        <dbReference type="SAM" id="MobiDB-lite"/>
    </source>
</evidence>
<feature type="non-terminal residue" evidence="3">
    <location>
        <position position="169"/>
    </location>
</feature>
<comment type="caution">
    <text evidence="3">The sequence shown here is derived from an EMBL/GenBank/DDBJ whole genome shotgun (WGS) entry which is preliminary data.</text>
</comment>
<proteinExistence type="predicted"/>
<evidence type="ECO:0000313" key="3">
    <source>
        <dbReference type="EMBL" id="CAE8628949.1"/>
    </source>
</evidence>
<gene>
    <name evidence="2" type="ORF">PGLA1383_LOCUS1070</name>
    <name evidence="3" type="ORF">PGLA2088_LOCUS764</name>
</gene>
<protein>
    <submittedName>
        <fullName evidence="3">Uncharacterized protein</fullName>
    </submittedName>
</protein>
<evidence type="ECO:0000313" key="4">
    <source>
        <dbReference type="Proteomes" id="UP000626109"/>
    </source>
</evidence>
<accession>A0A813GU25</accession>
<feature type="region of interest" description="Disordered" evidence="1">
    <location>
        <begin position="1"/>
        <end position="21"/>
    </location>
</feature>
<name>A0A813GU25_POLGL</name>
<dbReference type="EMBL" id="CAJNNV010000280">
    <property type="protein sequence ID" value="CAE8582066.1"/>
    <property type="molecule type" value="Genomic_DNA"/>
</dbReference>
<dbReference type="OrthoDB" id="420716at2759"/>
<sequence>AAGVQDPSFVPGHVEAGSGTTEPQHYELRTLFQWLVDNVDLTRQVIFECGHGEGQVVVGGRRVLLQRMATWQLADGGLKLSVPLELQAEISGLLSTSRQRGRLEEAQVQRLAKAWELVGAEVVSATVGTPEPAIFLVHRESAQAVVVAQWPSIEFARCPTGGAGPLSAA</sequence>
<dbReference type="AlphaFoldDB" id="A0A813GU25"/>
<reference evidence="3" key="1">
    <citation type="submission" date="2021-02" db="EMBL/GenBank/DDBJ databases">
        <authorList>
            <person name="Dougan E. K."/>
            <person name="Rhodes N."/>
            <person name="Thang M."/>
            <person name="Chan C."/>
        </authorList>
    </citation>
    <scope>NUCLEOTIDE SEQUENCE</scope>
</reference>
<dbReference type="Proteomes" id="UP000654075">
    <property type="component" value="Unassembled WGS sequence"/>
</dbReference>